<comment type="caution">
    <text evidence="2">The sequence shown here is derived from an EMBL/GenBank/DDBJ whole genome shotgun (WGS) entry which is preliminary data.</text>
</comment>
<feature type="region of interest" description="Disordered" evidence="1">
    <location>
        <begin position="366"/>
        <end position="386"/>
    </location>
</feature>
<dbReference type="EMBL" id="CAJNYV010004852">
    <property type="protein sequence ID" value="CAF3701432.1"/>
    <property type="molecule type" value="Genomic_DNA"/>
</dbReference>
<accession>A0A818QUS1</accession>
<gene>
    <name evidence="2" type="ORF">GRG538_LOCUS24994</name>
    <name evidence="3" type="ORF">KIK155_LOCUS26680</name>
</gene>
<protein>
    <submittedName>
        <fullName evidence="2">Uncharacterized protein</fullName>
    </submittedName>
</protein>
<proteinExistence type="predicted"/>
<dbReference type="Proteomes" id="UP000663865">
    <property type="component" value="Unassembled WGS sequence"/>
</dbReference>
<evidence type="ECO:0000313" key="2">
    <source>
        <dbReference type="EMBL" id="CAF3647096.1"/>
    </source>
</evidence>
<organism evidence="2 4">
    <name type="scientific">Rotaria socialis</name>
    <dbReference type="NCBI Taxonomy" id="392032"/>
    <lineage>
        <taxon>Eukaryota</taxon>
        <taxon>Metazoa</taxon>
        <taxon>Spiralia</taxon>
        <taxon>Gnathifera</taxon>
        <taxon>Rotifera</taxon>
        <taxon>Eurotatoria</taxon>
        <taxon>Bdelloidea</taxon>
        <taxon>Philodinida</taxon>
        <taxon>Philodinidae</taxon>
        <taxon>Rotaria</taxon>
    </lineage>
</organism>
<dbReference type="EMBL" id="CAJNYT010004247">
    <property type="protein sequence ID" value="CAF3647096.1"/>
    <property type="molecule type" value="Genomic_DNA"/>
</dbReference>
<sequence>MMLIILDVPLCMSDTPYLLRSYPSDSTVTTSSFTHGPCLEPIKTLSFLQSRDDASLDHSECFYNGDELRLTCKLGLKDPTLSLDLEKYPADRINVVILFVQVFSAKKIGNRVLDLCFLHRFGTSLRELAICGYSPQIIPISSTLNYLHILDIPALAVVVASKIETLLISGVDIWQSVELRQFKCLKHLLIINGQGALQMKFYHTPLCADCEGAHPPADFSFHYLIPLATQLTYFLYDSPYPFKPCTYDLLKKIKSTSTTIATFIVASQTFHDDLNSPICETCASSLCPLLAVCLDENSKERRKKDEPFECLCVEELEVEDEFISCKPMTIHQPMYSTRCNHIPSFWNYVTLPMSILALPVETTEPITQLEPKRESPSSTTSPTVSAEKVDKNTITIQIPLSTTAATKQHRSRRGLFHRNTIHICDQILDRM</sequence>
<dbReference type="Proteomes" id="UP000663872">
    <property type="component" value="Unassembled WGS sequence"/>
</dbReference>
<dbReference type="AlphaFoldDB" id="A0A818QUS1"/>
<reference evidence="2" key="1">
    <citation type="submission" date="2021-02" db="EMBL/GenBank/DDBJ databases">
        <authorList>
            <person name="Nowell W R."/>
        </authorList>
    </citation>
    <scope>NUCLEOTIDE SEQUENCE</scope>
</reference>
<evidence type="ECO:0000313" key="4">
    <source>
        <dbReference type="Proteomes" id="UP000663872"/>
    </source>
</evidence>
<name>A0A818QUS1_9BILA</name>
<evidence type="ECO:0000256" key="1">
    <source>
        <dbReference type="SAM" id="MobiDB-lite"/>
    </source>
</evidence>
<feature type="compositionally biased region" description="Low complexity" evidence="1">
    <location>
        <begin position="376"/>
        <end position="385"/>
    </location>
</feature>
<evidence type="ECO:0000313" key="3">
    <source>
        <dbReference type="EMBL" id="CAF3701432.1"/>
    </source>
</evidence>